<dbReference type="PROSITE" id="PS50977">
    <property type="entry name" value="HTH_TETR_2"/>
    <property type="match status" value="1"/>
</dbReference>
<dbReference type="EMBL" id="JAHPMX010000003">
    <property type="protein sequence ID" value="MBU9356313.1"/>
    <property type="molecule type" value="Genomic_DNA"/>
</dbReference>
<dbReference type="Pfam" id="PF00440">
    <property type="entry name" value="TetR_N"/>
    <property type="match status" value="1"/>
</dbReference>
<dbReference type="PANTHER" id="PTHR30055">
    <property type="entry name" value="HTH-TYPE TRANSCRIPTIONAL REGULATOR RUTR"/>
    <property type="match status" value="1"/>
</dbReference>
<dbReference type="SUPFAM" id="SSF46689">
    <property type="entry name" value="Homeodomain-like"/>
    <property type="match status" value="1"/>
</dbReference>
<dbReference type="InterPro" id="IPR023772">
    <property type="entry name" value="DNA-bd_HTH_TetR-type_CS"/>
</dbReference>
<dbReference type="InterPro" id="IPR036271">
    <property type="entry name" value="Tet_transcr_reg_TetR-rel_C_sf"/>
</dbReference>
<evidence type="ECO:0000256" key="4">
    <source>
        <dbReference type="ARBA" id="ARBA00023163"/>
    </source>
</evidence>
<dbReference type="Proteomes" id="UP000237686">
    <property type="component" value="Unassembled WGS sequence"/>
</dbReference>
<evidence type="ECO:0000256" key="2">
    <source>
        <dbReference type="ARBA" id="ARBA00023015"/>
    </source>
</evidence>
<dbReference type="Proteomes" id="UP001196915">
    <property type="component" value="Unassembled WGS sequence"/>
</dbReference>
<keyword evidence="1" id="KW-0678">Repressor</keyword>
<dbReference type="GO" id="GO:0003700">
    <property type="term" value="F:DNA-binding transcription factor activity"/>
    <property type="evidence" value="ECO:0007669"/>
    <property type="project" value="TreeGrafter"/>
</dbReference>
<accession>A0A8E2UVK1</accession>
<organism evidence="8 9">
    <name type="scientific">Burkholderia multivorans</name>
    <dbReference type="NCBI Taxonomy" id="87883"/>
    <lineage>
        <taxon>Bacteria</taxon>
        <taxon>Pseudomonadati</taxon>
        <taxon>Pseudomonadota</taxon>
        <taxon>Betaproteobacteria</taxon>
        <taxon>Burkholderiales</taxon>
        <taxon>Burkholderiaceae</taxon>
        <taxon>Burkholderia</taxon>
        <taxon>Burkholderia cepacia complex</taxon>
    </lineage>
</organism>
<gene>
    <name evidence="8" type="ORF">C6P98_18280</name>
    <name evidence="7" type="ORF">KTE52_08190</name>
</gene>
<proteinExistence type="predicted"/>
<dbReference type="Gene3D" id="1.10.357.10">
    <property type="entry name" value="Tetracycline Repressor, domain 2"/>
    <property type="match status" value="1"/>
</dbReference>
<dbReference type="AlphaFoldDB" id="A0A8E2UVK1"/>
<protein>
    <submittedName>
        <fullName evidence="8">TetR/AcrR family transcriptional regulator</fullName>
    </submittedName>
</protein>
<dbReference type="EMBL" id="PVFZ01000048">
    <property type="protein sequence ID" value="PRF21983.1"/>
    <property type="molecule type" value="Genomic_DNA"/>
</dbReference>
<feature type="domain" description="HTH tetR-type" evidence="6">
    <location>
        <begin position="16"/>
        <end position="76"/>
    </location>
</feature>
<name>A0A8E2UVK1_9BURK</name>
<keyword evidence="2" id="KW-0805">Transcription regulation</keyword>
<evidence type="ECO:0000313" key="7">
    <source>
        <dbReference type="EMBL" id="MBU9356313.1"/>
    </source>
</evidence>
<dbReference type="InterPro" id="IPR001647">
    <property type="entry name" value="HTH_TetR"/>
</dbReference>
<dbReference type="GO" id="GO:0000976">
    <property type="term" value="F:transcription cis-regulatory region binding"/>
    <property type="evidence" value="ECO:0007669"/>
    <property type="project" value="TreeGrafter"/>
</dbReference>
<evidence type="ECO:0000256" key="1">
    <source>
        <dbReference type="ARBA" id="ARBA00022491"/>
    </source>
</evidence>
<evidence type="ECO:0000313" key="8">
    <source>
        <dbReference type="EMBL" id="PRF21983.1"/>
    </source>
</evidence>
<dbReference type="SUPFAM" id="SSF48498">
    <property type="entry name" value="Tetracyclin repressor-like, C-terminal domain"/>
    <property type="match status" value="1"/>
</dbReference>
<evidence type="ECO:0000313" key="9">
    <source>
        <dbReference type="Proteomes" id="UP000237686"/>
    </source>
</evidence>
<evidence type="ECO:0000256" key="5">
    <source>
        <dbReference type="PROSITE-ProRule" id="PRU00335"/>
    </source>
</evidence>
<dbReference type="PANTHER" id="PTHR30055:SF146">
    <property type="entry name" value="HTH-TYPE TRANSCRIPTIONAL DUAL REGULATOR CECR"/>
    <property type="match status" value="1"/>
</dbReference>
<dbReference type="PRINTS" id="PR00455">
    <property type="entry name" value="HTHTETR"/>
</dbReference>
<dbReference type="InterPro" id="IPR050109">
    <property type="entry name" value="HTH-type_TetR-like_transc_reg"/>
</dbReference>
<sequence length="218" mass="24072">MTPPPADSGRRARKRIQMLAHLADTAARLFDAHGYDAVTMEQIADEADVAKRTLYNHFATKEAVLAHWLERELARDLAHLQRDVARRRTFASRLACVLDASAAWCEQHPAHLLAYLRHRFLSIGATAPESGDPGAGDIAPVWHRLIADAQRAGELNPSLPADQLATWFHHLYLGAMLRWLTVPGLSLKQEFRAIAKLFVEGAQAAPTAPRASRAAPAR</sequence>
<keyword evidence="3 5" id="KW-0238">DNA-binding</keyword>
<keyword evidence="4" id="KW-0804">Transcription</keyword>
<dbReference type="InterPro" id="IPR009057">
    <property type="entry name" value="Homeodomain-like_sf"/>
</dbReference>
<evidence type="ECO:0000259" key="6">
    <source>
        <dbReference type="PROSITE" id="PS50977"/>
    </source>
</evidence>
<reference evidence="8 9" key="1">
    <citation type="submission" date="2018-03" db="EMBL/GenBank/DDBJ databases">
        <authorList>
            <person name="Nguyen K."/>
            <person name="Fouts D."/>
            <person name="Sutton G."/>
        </authorList>
    </citation>
    <scope>NUCLEOTIDE SEQUENCE [LARGE SCALE GENOMIC DNA]</scope>
    <source>
        <strain evidence="8 9">AU17135</strain>
    </source>
</reference>
<dbReference type="PROSITE" id="PS01081">
    <property type="entry name" value="HTH_TETR_1"/>
    <property type="match status" value="1"/>
</dbReference>
<feature type="DNA-binding region" description="H-T-H motif" evidence="5">
    <location>
        <begin position="39"/>
        <end position="58"/>
    </location>
</feature>
<reference evidence="7" key="2">
    <citation type="submission" date="2021-06" db="EMBL/GenBank/DDBJ databases">
        <title>A collection of bacterial strains from the Burkholderia cepacia Research Laboratory and Repository.</title>
        <authorList>
            <person name="Lipuma J."/>
            <person name="Spilker T."/>
        </authorList>
    </citation>
    <scope>NUCLEOTIDE SEQUENCE</scope>
    <source>
        <strain evidence="7">AU37435</strain>
    </source>
</reference>
<comment type="caution">
    <text evidence="8">The sequence shown here is derived from an EMBL/GenBank/DDBJ whole genome shotgun (WGS) entry which is preliminary data.</text>
</comment>
<evidence type="ECO:0000256" key="3">
    <source>
        <dbReference type="ARBA" id="ARBA00023125"/>
    </source>
</evidence>
<dbReference type="RefSeq" id="WP_088929792.1">
    <property type="nucleotide sequence ID" value="NZ_CADFDF010000003.1"/>
</dbReference>